<gene>
    <name evidence="6" type="ORF">SAMN05660337_2571</name>
</gene>
<evidence type="ECO:0000259" key="5">
    <source>
        <dbReference type="PROSITE" id="PS50931"/>
    </source>
</evidence>
<dbReference type="PANTHER" id="PTHR30126">
    <property type="entry name" value="HTH-TYPE TRANSCRIPTIONAL REGULATOR"/>
    <property type="match status" value="1"/>
</dbReference>
<dbReference type="PROSITE" id="PS50931">
    <property type="entry name" value="HTH_LYSR"/>
    <property type="match status" value="1"/>
</dbReference>
<dbReference type="AlphaFoldDB" id="A0A1G9IYX9"/>
<comment type="similarity">
    <text evidence="1">Belongs to the LysR transcriptional regulatory family.</text>
</comment>
<dbReference type="Pfam" id="PF03466">
    <property type="entry name" value="LysR_substrate"/>
    <property type="match status" value="1"/>
</dbReference>
<dbReference type="InterPro" id="IPR036390">
    <property type="entry name" value="WH_DNA-bd_sf"/>
</dbReference>
<dbReference type="SUPFAM" id="SSF53850">
    <property type="entry name" value="Periplasmic binding protein-like II"/>
    <property type="match status" value="1"/>
</dbReference>
<keyword evidence="3" id="KW-0238">DNA-binding</keyword>
<dbReference type="Gene3D" id="3.40.190.290">
    <property type="match status" value="1"/>
</dbReference>
<dbReference type="Pfam" id="PF00126">
    <property type="entry name" value="HTH_1"/>
    <property type="match status" value="1"/>
</dbReference>
<dbReference type="OrthoDB" id="196624at2"/>
<evidence type="ECO:0000256" key="1">
    <source>
        <dbReference type="ARBA" id="ARBA00009437"/>
    </source>
</evidence>
<sequence length="294" mass="32593">MRFSLDHLEAFVVAVDTGSFSAAARKLGKVQSQVSTAIASLEDDLGVKLFDRSGKYPTLTAHGEDLLFQSRELLRYSERLASHADRLVFGEQTLLRVALDELMPVEITTQVLGKFRQAWPNIELEVILGAVGDVHKSVSAGESDVGVDIPVYNIFMSGLSFKQLAHIAFCGVVAAEHPLATMRDVSEETLRPYLQAMGTRLPDVFRLGDRVWLCEDSRLIHSLVLAGEVWAALPRHLVAEDLASGKLVELALTFGEFGAENTFYYIWNPVHELTLAEFWLGETFGESIRKICRG</sequence>
<dbReference type="STRING" id="246191.SAMN05660337_2571"/>
<evidence type="ECO:0000313" key="6">
    <source>
        <dbReference type="EMBL" id="SDL30295.1"/>
    </source>
</evidence>
<evidence type="ECO:0000313" key="7">
    <source>
        <dbReference type="Proteomes" id="UP000199053"/>
    </source>
</evidence>
<dbReference type="InterPro" id="IPR000847">
    <property type="entry name" value="LysR_HTH_N"/>
</dbReference>
<keyword evidence="4" id="KW-0804">Transcription</keyword>
<dbReference type="EMBL" id="FNGA01000004">
    <property type="protein sequence ID" value="SDL30295.1"/>
    <property type="molecule type" value="Genomic_DNA"/>
</dbReference>
<keyword evidence="2" id="KW-0805">Transcription regulation</keyword>
<organism evidence="6 7">
    <name type="scientific">Maridesulfovibrio ferrireducens</name>
    <dbReference type="NCBI Taxonomy" id="246191"/>
    <lineage>
        <taxon>Bacteria</taxon>
        <taxon>Pseudomonadati</taxon>
        <taxon>Thermodesulfobacteriota</taxon>
        <taxon>Desulfovibrionia</taxon>
        <taxon>Desulfovibrionales</taxon>
        <taxon>Desulfovibrionaceae</taxon>
        <taxon>Maridesulfovibrio</taxon>
    </lineage>
</organism>
<proteinExistence type="inferred from homology"/>
<feature type="domain" description="HTH lysR-type" evidence="5">
    <location>
        <begin position="3"/>
        <end position="60"/>
    </location>
</feature>
<name>A0A1G9IYX9_9BACT</name>
<keyword evidence="7" id="KW-1185">Reference proteome</keyword>
<accession>A0A1G9IYX9</accession>
<dbReference type="GO" id="GO:0000976">
    <property type="term" value="F:transcription cis-regulatory region binding"/>
    <property type="evidence" value="ECO:0007669"/>
    <property type="project" value="TreeGrafter"/>
</dbReference>
<dbReference type="PANTHER" id="PTHR30126:SF91">
    <property type="entry name" value="LYSR FAMILY TRANSCRIPTIONAL REGULATOR"/>
    <property type="match status" value="1"/>
</dbReference>
<dbReference type="GO" id="GO:0003700">
    <property type="term" value="F:DNA-binding transcription factor activity"/>
    <property type="evidence" value="ECO:0007669"/>
    <property type="project" value="InterPro"/>
</dbReference>
<dbReference type="PRINTS" id="PR00039">
    <property type="entry name" value="HTHLYSR"/>
</dbReference>
<evidence type="ECO:0000256" key="4">
    <source>
        <dbReference type="ARBA" id="ARBA00023163"/>
    </source>
</evidence>
<protein>
    <submittedName>
        <fullName evidence="6">Transcriptional regulator, LysR family</fullName>
    </submittedName>
</protein>
<dbReference type="SUPFAM" id="SSF46785">
    <property type="entry name" value="Winged helix' DNA-binding domain"/>
    <property type="match status" value="1"/>
</dbReference>
<dbReference type="FunFam" id="1.10.10.10:FF:000001">
    <property type="entry name" value="LysR family transcriptional regulator"/>
    <property type="match status" value="1"/>
</dbReference>
<evidence type="ECO:0000256" key="2">
    <source>
        <dbReference type="ARBA" id="ARBA00023015"/>
    </source>
</evidence>
<dbReference type="Proteomes" id="UP000199053">
    <property type="component" value="Unassembled WGS sequence"/>
</dbReference>
<dbReference type="InterPro" id="IPR036388">
    <property type="entry name" value="WH-like_DNA-bd_sf"/>
</dbReference>
<reference evidence="7" key="1">
    <citation type="submission" date="2016-10" db="EMBL/GenBank/DDBJ databases">
        <authorList>
            <person name="Varghese N."/>
            <person name="Submissions S."/>
        </authorList>
    </citation>
    <scope>NUCLEOTIDE SEQUENCE [LARGE SCALE GENOMIC DNA]</scope>
    <source>
        <strain evidence="7">DSM 16995</strain>
    </source>
</reference>
<evidence type="ECO:0000256" key="3">
    <source>
        <dbReference type="ARBA" id="ARBA00023125"/>
    </source>
</evidence>
<dbReference type="InterPro" id="IPR005119">
    <property type="entry name" value="LysR_subst-bd"/>
</dbReference>
<dbReference type="Gene3D" id="1.10.10.10">
    <property type="entry name" value="Winged helix-like DNA-binding domain superfamily/Winged helix DNA-binding domain"/>
    <property type="match status" value="1"/>
</dbReference>
<dbReference type="RefSeq" id="WP_092161747.1">
    <property type="nucleotide sequence ID" value="NZ_FNGA01000004.1"/>
</dbReference>